<dbReference type="Proteomes" id="UP000249299">
    <property type="component" value="Unassembled WGS sequence"/>
</dbReference>
<proteinExistence type="predicted"/>
<organism evidence="2 3">
    <name type="scientific">Rhodobium orientis</name>
    <dbReference type="NCBI Taxonomy" id="34017"/>
    <lineage>
        <taxon>Bacteria</taxon>
        <taxon>Pseudomonadati</taxon>
        <taxon>Pseudomonadota</taxon>
        <taxon>Alphaproteobacteria</taxon>
        <taxon>Hyphomicrobiales</taxon>
        <taxon>Rhodobiaceae</taxon>
        <taxon>Rhodobium</taxon>
    </lineage>
</organism>
<keyword evidence="1" id="KW-0732">Signal</keyword>
<evidence type="ECO:0008006" key="4">
    <source>
        <dbReference type="Google" id="ProtNLM"/>
    </source>
</evidence>
<sequence length="136" mass="13797">MFQRHGRILKRRRLSAWLALWAMLLQAAFAAEHASAMAVAAAIGGPDGTPLGFLQICTADGIVTLGADGKPVPRSNDGASCLLCGTAAVGGAVAAAAPVLDSPATVVVAAVVPEVSDFRLATPWRRAGTTRGPPLA</sequence>
<dbReference type="Pfam" id="PF11162">
    <property type="entry name" value="DUF2946"/>
    <property type="match status" value="1"/>
</dbReference>
<dbReference type="InterPro" id="IPR021333">
    <property type="entry name" value="DUF2946"/>
</dbReference>
<comment type="caution">
    <text evidence="2">The sequence shown here is derived from an EMBL/GenBank/DDBJ whole genome shotgun (WGS) entry which is preliminary data.</text>
</comment>
<name>A0A327JJN2_9HYPH</name>
<evidence type="ECO:0000313" key="2">
    <source>
        <dbReference type="EMBL" id="RAI26085.1"/>
    </source>
</evidence>
<accession>A0A327JJN2</accession>
<feature type="chain" id="PRO_5016415260" description="DUF2946 domain-containing protein" evidence="1">
    <location>
        <begin position="31"/>
        <end position="136"/>
    </location>
</feature>
<dbReference type="EMBL" id="NPEV01000036">
    <property type="protein sequence ID" value="RAI26085.1"/>
    <property type="molecule type" value="Genomic_DNA"/>
</dbReference>
<evidence type="ECO:0000256" key="1">
    <source>
        <dbReference type="SAM" id="SignalP"/>
    </source>
</evidence>
<reference evidence="2 3" key="1">
    <citation type="submission" date="2017-07" db="EMBL/GenBank/DDBJ databases">
        <title>Draft Genome Sequences of Select Purple Nonsulfur Bacteria.</title>
        <authorList>
            <person name="Lasarre B."/>
            <person name="Mckinlay J.B."/>
        </authorList>
    </citation>
    <scope>NUCLEOTIDE SEQUENCE [LARGE SCALE GENOMIC DNA]</scope>
    <source>
        <strain evidence="2 3">DSM 11290</strain>
    </source>
</reference>
<evidence type="ECO:0000313" key="3">
    <source>
        <dbReference type="Proteomes" id="UP000249299"/>
    </source>
</evidence>
<dbReference type="RefSeq" id="WP_111435308.1">
    <property type="nucleotide sequence ID" value="NZ_JACIGG010000011.1"/>
</dbReference>
<gene>
    <name evidence="2" type="ORF">CH339_15600</name>
</gene>
<keyword evidence="3" id="KW-1185">Reference proteome</keyword>
<feature type="signal peptide" evidence="1">
    <location>
        <begin position="1"/>
        <end position="30"/>
    </location>
</feature>
<protein>
    <recommendedName>
        <fullName evidence="4">DUF2946 domain-containing protein</fullName>
    </recommendedName>
</protein>
<dbReference type="AlphaFoldDB" id="A0A327JJN2"/>